<proteinExistence type="predicted"/>
<protein>
    <submittedName>
        <fullName evidence="1">Uncharacterized protein</fullName>
    </submittedName>
</protein>
<reference evidence="2" key="1">
    <citation type="journal article" date="2023" name="Nat. Plants">
        <title>Single-cell RNA sequencing provides a high-resolution roadmap for understanding the multicellular compartmentation of specialized metabolism.</title>
        <authorList>
            <person name="Sun S."/>
            <person name="Shen X."/>
            <person name="Li Y."/>
            <person name="Li Y."/>
            <person name="Wang S."/>
            <person name="Li R."/>
            <person name="Zhang H."/>
            <person name="Shen G."/>
            <person name="Guo B."/>
            <person name="Wei J."/>
            <person name="Xu J."/>
            <person name="St-Pierre B."/>
            <person name="Chen S."/>
            <person name="Sun C."/>
        </authorList>
    </citation>
    <scope>NUCLEOTIDE SEQUENCE [LARGE SCALE GENOMIC DNA]</scope>
</reference>
<organism evidence="1 2">
    <name type="scientific">Catharanthus roseus</name>
    <name type="common">Madagascar periwinkle</name>
    <name type="synonym">Vinca rosea</name>
    <dbReference type="NCBI Taxonomy" id="4058"/>
    <lineage>
        <taxon>Eukaryota</taxon>
        <taxon>Viridiplantae</taxon>
        <taxon>Streptophyta</taxon>
        <taxon>Embryophyta</taxon>
        <taxon>Tracheophyta</taxon>
        <taxon>Spermatophyta</taxon>
        <taxon>Magnoliopsida</taxon>
        <taxon>eudicotyledons</taxon>
        <taxon>Gunneridae</taxon>
        <taxon>Pentapetalae</taxon>
        <taxon>asterids</taxon>
        <taxon>lamiids</taxon>
        <taxon>Gentianales</taxon>
        <taxon>Apocynaceae</taxon>
        <taxon>Rauvolfioideae</taxon>
        <taxon>Vinceae</taxon>
        <taxon>Catharanthinae</taxon>
        <taxon>Catharanthus</taxon>
    </lineage>
</organism>
<evidence type="ECO:0000313" key="2">
    <source>
        <dbReference type="Proteomes" id="UP001060085"/>
    </source>
</evidence>
<accession>A0ACC0BUZ4</accession>
<dbReference type="EMBL" id="CM044702">
    <property type="protein sequence ID" value="KAI5676407.1"/>
    <property type="molecule type" value="Genomic_DNA"/>
</dbReference>
<dbReference type="Proteomes" id="UP001060085">
    <property type="component" value="Linkage Group LG02"/>
</dbReference>
<keyword evidence="2" id="KW-1185">Reference proteome</keyword>
<evidence type="ECO:0000313" key="1">
    <source>
        <dbReference type="EMBL" id="KAI5676407.1"/>
    </source>
</evidence>
<sequence length="143" mass="16764">MVVGCSIRITFHILIPKRGISFFFFYAVKLDPQFKFEYVKWVIERMYPRNLNHADKVREGIYALFEEYKKLINSLGSHGCTLTLPSSSSITSISCSSDLTQDADVPFQLTNFIWLESSLKVPQMSKWWQLLFLCVPFFFFSFF</sequence>
<comment type="caution">
    <text evidence="1">The sequence shown here is derived from an EMBL/GenBank/DDBJ whole genome shotgun (WGS) entry which is preliminary data.</text>
</comment>
<name>A0ACC0BUZ4_CATRO</name>
<gene>
    <name evidence="1" type="ORF">M9H77_07357</name>
</gene>